<dbReference type="InterPro" id="IPR001279">
    <property type="entry name" value="Metallo-B-lactamas"/>
</dbReference>
<dbReference type="SMART" id="SM00849">
    <property type="entry name" value="Lactamase_B"/>
    <property type="match status" value="1"/>
</dbReference>
<name>A0A0D1EN94_9RHOB</name>
<proteinExistence type="predicted"/>
<dbReference type="PATRIC" id="fig|935700.4.peg.932"/>
<gene>
    <name evidence="2" type="primary">gloB_2</name>
    <name evidence="2" type="ORF">jaqu_08890</name>
</gene>
<accession>A0A0D1EN94</accession>
<dbReference type="Pfam" id="PF17778">
    <property type="entry name" value="WHD_BLACT"/>
    <property type="match status" value="1"/>
</dbReference>
<dbReference type="Gene3D" id="1.10.10.10">
    <property type="entry name" value="Winged helix-like DNA-binding domain superfamily/Winged helix DNA-binding domain"/>
    <property type="match status" value="1"/>
</dbReference>
<dbReference type="PANTHER" id="PTHR23131:SF0">
    <property type="entry name" value="ENDORIBONUCLEASE LACTB2"/>
    <property type="match status" value="1"/>
</dbReference>
<dbReference type="InterPro" id="IPR050662">
    <property type="entry name" value="Sec-metab_biosynth-thioest"/>
</dbReference>
<dbReference type="RefSeq" id="WP_043917744.1">
    <property type="nucleotide sequence ID" value="NZ_FZPF01000007.1"/>
</dbReference>
<feature type="domain" description="Metallo-beta-lactamase" evidence="1">
    <location>
        <begin position="20"/>
        <end position="197"/>
    </location>
</feature>
<dbReference type="STRING" id="935700.jaqu_08890"/>
<dbReference type="SUPFAM" id="SSF56281">
    <property type="entry name" value="Metallo-hydrolase/oxidoreductase"/>
    <property type="match status" value="1"/>
</dbReference>
<evidence type="ECO:0000313" key="3">
    <source>
        <dbReference type="Proteomes" id="UP000032232"/>
    </source>
</evidence>
<dbReference type="GO" id="GO:0004416">
    <property type="term" value="F:hydroxyacylglutathione hydrolase activity"/>
    <property type="evidence" value="ECO:0007669"/>
    <property type="project" value="UniProtKB-EC"/>
</dbReference>
<keyword evidence="2" id="KW-0378">Hydrolase</keyword>
<dbReference type="Proteomes" id="UP000032232">
    <property type="component" value="Unassembled WGS sequence"/>
</dbReference>
<dbReference type="OrthoDB" id="9788263at2"/>
<dbReference type="AlphaFoldDB" id="A0A0D1EN94"/>
<dbReference type="InterPro" id="IPR036866">
    <property type="entry name" value="RibonucZ/Hydroxyglut_hydro"/>
</dbReference>
<protein>
    <submittedName>
        <fullName evidence="2">GloB_2 protein</fullName>
        <ecNumber evidence="2">3.1.2.6</ecNumber>
    </submittedName>
</protein>
<keyword evidence="3" id="KW-1185">Reference proteome</keyword>
<dbReference type="Pfam" id="PF00753">
    <property type="entry name" value="Lactamase_B"/>
    <property type="match status" value="1"/>
</dbReference>
<dbReference type="EC" id="3.1.2.6" evidence="2"/>
<dbReference type="PANTHER" id="PTHR23131">
    <property type="entry name" value="ENDORIBONUCLEASE LACTB2"/>
    <property type="match status" value="1"/>
</dbReference>
<sequence>MSVSIDRVLAPNPSPMTERGTNSYVVGGTVDCAVIDPGPANPDHLDAIKARVGARRVRAVLITHPHLDHSAGASPLAADLGAPICAFGPPEAGRSPTMRALSGLAGGEGVDLSFSPDRQLGDGEEVSGDGWSLTAIWTPGHMASHLSFQLNDQVFTGDVIMGWASTMISPPDGDIGQFLATLERVERLEARMLHPGHGDPVTDPAQRLTDLRAHRLGREAAILASLAEAQTIPRILDRVYADTPRALHAAAARNILAHLVHLVEKGQATADRLAPDGTFRRA</sequence>
<dbReference type="EMBL" id="JYFE01000020">
    <property type="protein sequence ID" value="KIT17160.1"/>
    <property type="molecule type" value="Genomic_DNA"/>
</dbReference>
<reference evidence="2 3" key="1">
    <citation type="submission" date="2015-02" db="EMBL/GenBank/DDBJ databases">
        <title>Genome Sequence of Jannaschia aquimarina DSM28248, a member of the Roseobacter clade.</title>
        <authorList>
            <person name="Voget S."/>
            <person name="Daniel R."/>
        </authorList>
    </citation>
    <scope>NUCLEOTIDE SEQUENCE [LARGE SCALE GENOMIC DNA]</scope>
    <source>
        <strain evidence="2 3">GSW-M26</strain>
    </source>
</reference>
<dbReference type="InterPro" id="IPR041516">
    <property type="entry name" value="LACTB2_WH"/>
</dbReference>
<organism evidence="2 3">
    <name type="scientific">Jannaschia aquimarina</name>
    <dbReference type="NCBI Taxonomy" id="935700"/>
    <lineage>
        <taxon>Bacteria</taxon>
        <taxon>Pseudomonadati</taxon>
        <taxon>Pseudomonadota</taxon>
        <taxon>Alphaproteobacteria</taxon>
        <taxon>Rhodobacterales</taxon>
        <taxon>Roseobacteraceae</taxon>
        <taxon>Jannaschia</taxon>
    </lineage>
</organism>
<evidence type="ECO:0000313" key="2">
    <source>
        <dbReference type="EMBL" id="KIT17160.1"/>
    </source>
</evidence>
<evidence type="ECO:0000259" key="1">
    <source>
        <dbReference type="SMART" id="SM00849"/>
    </source>
</evidence>
<comment type="caution">
    <text evidence="2">The sequence shown here is derived from an EMBL/GenBank/DDBJ whole genome shotgun (WGS) entry which is preliminary data.</text>
</comment>
<dbReference type="InterPro" id="IPR036388">
    <property type="entry name" value="WH-like_DNA-bd_sf"/>
</dbReference>
<dbReference type="Gene3D" id="3.60.15.10">
    <property type="entry name" value="Ribonuclease Z/Hydroxyacylglutathione hydrolase-like"/>
    <property type="match status" value="1"/>
</dbReference>
<dbReference type="CDD" id="cd16278">
    <property type="entry name" value="metallo-hydrolase-like_MBL-fold"/>
    <property type="match status" value="1"/>
</dbReference>